<sequence length="150" mass="16671">MTASLRSRIVLEARSWIGTPYVHQAACKGAGCDCLGLVRGVWREIMGDEPEVPPPYTRDWAERKREETLRDAASRHMEPVAVDQADAGDVLLFSFQPGLPAKHCAILTTAITDSAPRFIHAHEHLAVAEVALVPGWRRKIRFAFRFPGAE</sequence>
<dbReference type="SUPFAM" id="SSF54001">
    <property type="entry name" value="Cysteine proteinases"/>
    <property type="match status" value="1"/>
</dbReference>
<evidence type="ECO:0000256" key="4">
    <source>
        <dbReference type="ARBA" id="ARBA00022807"/>
    </source>
</evidence>
<feature type="domain" description="NlpC/P60" evidence="5">
    <location>
        <begin position="3"/>
        <end position="147"/>
    </location>
</feature>
<dbReference type="InterPro" id="IPR000064">
    <property type="entry name" value="NLP_P60_dom"/>
</dbReference>
<evidence type="ECO:0000313" key="6">
    <source>
        <dbReference type="EMBL" id="MBD8890143.1"/>
    </source>
</evidence>
<keyword evidence="2" id="KW-0645">Protease</keyword>
<protein>
    <submittedName>
        <fullName evidence="6">C40 family peptidase</fullName>
    </submittedName>
</protein>
<reference evidence="6 7" key="2">
    <citation type="journal article" date="2021" name="Int. J. Syst. Evol. Microbiol.">
        <title>Roseibium litorale sp. nov., isolated from a tidal flat sediment and proposal for the reclassification of Labrenzia polysiphoniae as Roseibium polysiphoniae comb. nov.</title>
        <authorList>
            <person name="Liu Y."/>
            <person name="Pei T."/>
            <person name="Du J."/>
            <person name="Chao M."/>
            <person name="Deng M.R."/>
            <person name="Zhu H."/>
        </authorList>
    </citation>
    <scope>NUCLEOTIDE SEQUENCE [LARGE SCALE GENOMIC DNA]</scope>
    <source>
        <strain evidence="6 7">4C16A</strain>
    </source>
</reference>
<reference evidence="7" key="1">
    <citation type="submission" date="2020-09" db="EMBL/GenBank/DDBJ databases">
        <title>The genome sequence of strain Labrenzia suaedae 4C16A.</title>
        <authorList>
            <person name="Liu Y."/>
        </authorList>
    </citation>
    <scope>NUCLEOTIDE SEQUENCE [LARGE SCALE GENOMIC DNA]</scope>
    <source>
        <strain evidence="7">4C16A</strain>
    </source>
</reference>
<dbReference type="Proteomes" id="UP000632063">
    <property type="component" value="Unassembled WGS sequence"/>
</dbReference>
<accession>A0ABR9CHB2</accession>
<dbReference type="PROSITE" id="PS51935">
    <property type="entry name" value="NLPC_P60"/>
    <property type="match status" value="1"/>
</dbReference>
<evidence type="ECO:0000259" key="5">
    <source>
        <dbReference type="PROSITE" id="PS51935"/>
    </source>
</evidence>
<comment type="caution">
    <text evidence="6">The sequence shown here is derived from an EMBL/GenBank/DDBJ whole genome shotgun (WGS) entry which is preliminary data.</text>
</comment>
<evidence type="ECO:0000313" key="7">
    <source>
        <dbReference type="Proteomes" id="UP000632063"/>
    </source>
</evidence>
<dbReference type="InterPro" id="IPR038765">
    <property type="entry name" value="Papain-like_cys_pep_sf"/>
</dbReference>
<dbReference type="EMBL" id="JACYXI010000001">
    <property type="protein sequence ID" value="MBD8890143.1"/>
    <property type="molecule type" value="Genomic_DNA"/>
</dbReference>
<keyword evidence="7" id="KW-1185">Reference proteome</keyword>
<organism evidence="6 7">
    <name type="scientific">Roseibium litorale</name>
    <dbReference type="NCBI Taxonomy" id="2803841"/>
    <lineage>
        <taxon>Bacteria</taxon>
        <taxon>Pseudomonadati</taxon>
        <taxon>Pseudomonadota</taxon>
        <taxon>Alphaproteobacteria</taxon>
        <taxon>Hyphomicrobiales</taxon>
        <taxon>Stappiaceae</taxon>
        <taxon>Roseibium</taxon>
    </lineage>
</organism>
<evidence type="ECO:0000256" key="3">
    <source>
        <dbReference type="ARBA" id="ARBA00022801"/>
    </source>
</evidence>
<proteinExistence type="inferred from homology"/>
<comment type="similarity">
    <text evidence="1">Belongs to the peptidase C40 family.</text>
</comment>
<evidence type="ECO:0000256" key="2">
    <source>
        <dbReference type="ARBA" id="ARBA00022670"/>
    </source>
</evidence>
<name>A0ABR9CHB2_9HYPH</name>
<keyword evidence="3" id="KW-0378">Hydrolase</keyword>
<evidence type="ECO:0000256" key="1">
    <source>
        <dbReference type="ARBA" id="ARBA00007074"/>
    </source>
</evidence>
<dbReference type="InterPro" id="IPR011929">
    <property type="entry name" value="Phage_pept_NlpC/P60"/>
</dbReference>
<dbReference type="NCBIfam" id="TIGR02219">
    <property type="entry name" value="phage_NlpC_fam"/>
    <property type="match status" value="1"/>
</dbReference>
<keyword evidence="4" id="KW-0788">Thiol protease</keyword>
<gene>
    <name evidence="6" type="ORF">IG616_01165</name>
</gene>
<dbReference type="RefSeq" id="WP_192145629.1">
    <property type="nucleotide sequence ID" value="NZ_JACYXI010000001.1"/>
</dbReference>
<dbReference type="Gene3D" id="3.90.1720.10">
    <property type="entry name" value="endopeptidase domain like (from Nostoc punctiforme)"/>
    <property type="match status" value="1"/>
</dbReference>